<feature type="chain" id="PRO_5046628163" description="PrcB C-terminal domain-containing protein" evidence="1">
    <location>
        <begin position="22"/>
        <end position="150"/>
    </location>
</feature>
<accession>A0ABU0K2B0</accession>
<feature type="signal peptide" evidence="1">
    <location>
        <begin position="1"/>
        <end position="21"/>
    </location>
</feature>
<keyword evidence="1" id="KW-0732">Signal</keyword>
<keyword evidence="4" id="KW-1185">Reference proteome</keyword>
<dbReference type="PROSITE" id="PS51257">
    <property type="entry name" value="PROKAR_LIPOPROTEIN"/>
    <property type="match status" value="1"/>
</dbReference>
<dbReference type="RefSeq" id="WP_301552168.1">
    <property type="nucleotide sequence ID" value="NZ_JAQRMZ010000006.1"/>
</dbReference>
<evidence type="ECO:0000259" key="2">
    <source>
        <dbReference type="Pfam" id="PF14343"/>
    </source>
</evidence>
<feature type="domain" description="PrcB C-terminal" evidence="2">
    <location>
        <begin position="76"/>
        <end position="133"/>
    </location>
</feature>
<comment type="caution">
    <text evidence="3">The sequence shown here is derived from an EMBL/GenBank/DDBJ whole genome shotgun (WGS) entry which is preliminary data.</text>
</comment>
<reference evidence="3" key="1">
    <citation type="submission" date="2023-07" db="EMBL/GenBank/DDBJ databases">
        <title>Genomic Encyclopedia of Type Strains, Phase IV (KMG-IV): sequencing the most valuable type-strain genomes for metagenomic binning, comparative biology and taxonomic classification.</title>
        <authorList>
            <person name="Goeker M."/>
        </authorList>
    </citation>
    <scope>NUCLEOTIDE SEQUENCE [LARGE SCALE GENOMIC DNA]</scope>
    <source>
        <strain evidence="3">JSM 076093</strain>
    </source>
</reference>
<dbReference type="Proteomes" id="UP001226720">
    <property type="component" value="Unassembled WGS sequence"/>
</dbReference>
<name>A0ABU0K2B0_9BACL</name>
<gene>
    <name evidence="3" type="ORF">QO000_002484</name>
</gene>
<sequence length="150" mass="16674">MRGSFLLLTILFVLLAGCGNNSPESSSNESNGGQKMKKELSFETVSMQNAPKDIQATVQQKWLEKSTFTVPSGDDLYIVITRGEMPTGGYSVHVDSIVEEENELTVSYYYTDPKKDDMVTQAITKPIVITRIELTNARVNFKEIQKSAAE</sequence>
<organism evidence="3 4">
    <name type="scientific">Guptibacillus hwajinpoensis</name>
    <dbReference type="NCBI Taxonomy" id="208199"/>
    <lineage>
        <taxon>Bacteria</taxon>
        <taxon>Bacillati</taxon>
        <taxon>Bacillota</taxon>
        <taxon>Bacilli</taxon>
        <taxon>Bacillales</taxon>
        <taxon>Guptibacillaceae</taxon>
        <taxon>Guptibacillus</taxon>
    </lineage>
</organism>
<evidence type="ECO:0000313" key="3">
    <source>
        <dbReference type="EMBL" id="MDQ0483502.1"/>
    </source>
</evidence>
<protein>
    <recommendedName>
        <fullName evidence="2">PrcB C-terminal domain-containing protein</fullName>
    </recommendedName>
</protein>
<dbReference type="InterPro" id="IPR025748">
    <property type="entry name" value="PrcB_C_dom"/>
</dbReference>
<evidence type="ECO:0000313" key="4">
    <source>
        <dbReference type="Proteomes" id="UP001226720"/>
    </source>
</evidence>
<dbReference type="Pfam" id="PF14343">
    <property type="entry name" value="PrcB_C"/>
    <property type="match status" value="1"/>
</dbReference>
<dbReference type="EMBL" id="JAUSWM010000004">
    <property type="protein sequence ID" value="MDQ0483502.1"/>
    <property type="molecule type" value="Genomic_DNA"/>
</dbReference>
<evidence type="ECO:0000256" key="1">
    <source>
        <dbReference type="SAM" id="SignalP"/>
    </source>
</evidence>
<proteinExistence type="predicted"/>
<dbReference type="GeneID" id="301327783"/>